<proteinExistence type="predicted"/>
<evidence type="ECO:0000313" key="1">
    <source>
        <dbReference type="EMBL" id="EEG30602.1"/>
    </source>
</evidence>
<dbReference type="EMBL" id="ACEC01000060">
    <property type="protein sequence ID" value="EEG30602.1"/>
    <property type="molecule type" value="Genomic_DNA"/>
</dbReference>
<dbReference type="HOGENOM" id="CLU_1400369_0_0_9"/>
<dbReference type="Proteomes" id="UP000003340">
    <property type="component" value="Unassembled WGS sequence"/>
</dbReference>
<comment type="caution">
    <text evidence="1">The sequence shown here is derived from an EMBL/GenBank/DDBJ whole genome shotgun (WGS) entry which is preliminary data.</text>
</comment>
<reference evidence="1 2" key="1">
    <citation type="submission" date="2009-01" db="EMBL/GenBank/DDBJ databases">
        <authorList>
            <person name="Fulton L."/>
            <person name="Clifton S."/>
            <person name="Fulton B."/>
            <person name="Xu J."/>
            <person name="Minx P."/>
            <person name="Pepin K.H."/>
            <person name="Johnson M."/>
            <person name="Bhonagiri V."/>
            <person name="Nash W.E."/>
            <person name="Mardis E.R."/>
            <person name="Wilson R.K."/>
        </authorList>
    </citation>
    <scope>NUCLEOTIDE SEQUENCE [LARGE SCALE GENOMIC DNA]</scope>
    <source>
        <strain evidence="1 2">DSM 5476</strain>
    </source>
</reference>
<keyword evidence="2" id="KW-1185">Reference proteome</keyword>
<organism evidence="1 2">
    <name type="scientific">[Clostridium] methylpentosum DSM 5476</name>
    <dbReference type="NCBI Taxonomy" id="537013"/>
    <lineage>
        <taxon>Bacteria</taxon>
        <taxon>Bacillati</taxon>
        <taxon>Bacillota</taxon>
        <taxon>Clostridia</taxon>
        <taxon>Eubacteriales</taxon>
        <taxon>Oscillospiraceae</taxon>
        <taxon>Oscillospiraceae incertae sedis</taxon>
    </lineage>
</organism>
<evidence type="ECO:0000313" key="2">
    <source>
        <dbReference type="Proteomes" id="UP000003340"/>
    </source>
</evidence>
<reference evidence="1 2" key="2">
    <citation type="submission" date="2009-02" db="EMBL/GenBank/DDBJ databases">
        <title>Draft genome sequence of Clostridium methylpentosum (DSM 5476).</title>
        <authorList>
            <person name="Sudarsanam P."/>
            <person name="Ley R."/>
            <person name="Guruge J."/>
            <person name="Turnbaugh P.J."/>
            <person name="Mahowald M."/>
            <person name="Liep D."/>
            <person name="Gordon J."/>
        </authorList>
    </citation>
    <scope>NUCLEOTIDE SEQUENCE [LARGE SCALE GENOMIC DNA]</scope>
    <source>
        <strain evidence="1 2">DSM 5476</strain>
    </source>
</reference>
<accession>C0ED90</accession>
<gene>
    <name evidence="1" type="ORF">CLOSTMETH_01815</name>
</gene>
<dbReference type="AlphaFoldDB" id="C0ED90"/>
<protein>
    <submittedName>
        <fullName evidence="1">Uncharacterized protein</fullName>
    </submittedName>
</protein>
<name>C0ED90_9FIRM</name>
<sequence length="194" mass="22782">MKSMERTMDKHSFKKFAAILLAGCFCFLCFTSCKQKDDYHGKGYTQEELISTFTSQKQLFHETADVIIENQSFWENARKYQSAGPASLMSPNDTSKMNLFTQTQQQTLKNFFDQIQPYQISLENKHTSQQDVMIHFVNKNYSSEDNDGFTIVYYFGDKTGVIGYESNDFEKWISNIKDTYSNFIVLEDNWFLYY</sequence>